<dbReference type="GO" id="GO:0060170">
    <property type="term" value="C:ciliary membrane"/>
    <property type="evidence" value="ECO:0007669"/>
    <property type="project" value="UniProtKB-SubCell"/>
</dbReference>
<dbReference type="Ensembl" id="ENSOMYT00000107738.2">
    <property type="protein sequence ID" value="ENSOMYP00000099264.1"/>
    <property type="gene ID" value="ENSOMYG00000044985.2"/>
</dbReference>
<dbReference type="InterPro" id="IPR027417">
    <property type="entry name" value="P-loop_NTPase"/>
</dbReference>
<dbReference type="GO" id="GO:0051301">
    <property type="term" value="P:cell division"/>
    <property type="evidence" value="ECO:0007669"/>
    <property type="project" value="UniProtKB-KW"/>
</dbReference>
<dbReference type="FunFam" id="3.40.50.300:FF:000064">
    <property type="entry name" value="Septin 4"/>
    <property type="match status" value="1"/>
</dbReference>
<dbReference type="GO" id="GO:0030496">
    <property type="term" value="C:midbody"/>
    <property type="evidence" value="ECO:0007669"/>
    <property type="project" value="UniProtKB-SubCell"/>
</dbReference>
<name>A0A8C7UJC8_ONCMY</name>
<evidence type="ECO:0000256" key="10">
    <source>
        <dbReference type="ARBA" id="ARBA00023134"/>
    </source>
</evidence>
<dbReference type="PIRSF" id="PIRSF006698">
    <property type="entry name" value="Septin"/>
    <property type="match status" value="1"/>
</dbReference>
<evidence type="ECO:0000256" key="7">
    <source>
        <dbReference type="ARBA" id="ARBA00022618"/>
    </source>
</evidence>
<reference evidence="17" key="2">
    <citation type="submission" date="2025-08" db="UniProtKB">
        <authorList>
            <consortium name="Ensembl"/>
        </authorList>
    </citation>
    <scope>IDENTIFICATION</scope>
</reference>
<comment type="similarity">
    <text evidence="15">Belongs to the TRAFAC class TrmE-Era-EngA-EngB-Septin-like GTPase superfamily. Septin GTPase family.</text>
</comment>
<feature type="domain" description="Septin-type G" evidence="16">
    <location>
        <begin position="33"/>
        <end position="310"/>
    </location>
</feature>
<dbReference type="PROSITE" id="PS51719">
    <property type="entry name" value="G_SEPTIN"/>
    <property type="match status" value="1"/>
</dbReference>
<accession>A0A8C7UJC8</accession>
<dbReference type="GO" id="GO:0005737">
    <property type="term" value="C:cytoplasm"/>
    <property type="evidence" value="ECO:0007669"/>
    <property type="project" value="UniProtKB-ARBA"/>
</dbReference>
<keyword evidence="18" id="KW-1185">Reference proteome</keyword>
<dbReference type="PRINTS" id="PR01740">
    <property type="entry name" value="SEPTIN2"/>
</dbReference>
<keyword evidence="9" id="KW-0498">Mitosis</keyword>
<evidence type="ECO:0000256" key="4">
    <source>
        <dbReference type="ARBA" id="ARBA00004626"/>
    </source>
</evidence>
<dbReference type="GO" id="GO:0005819">
    <property type="term" value="C:spindle"/>
    <property type="evidence" value="ECO:0007669"/>
    <property type="project" value="UniProtKB-SubCell"/>
</dbReference>
<dbReference type="InterPro" id="IPR016491">
    <property type="entry name" value="Septin"/>
</dbReference>
<dbReference type="GeneTree" id="ENSGT00940000155098"/>
<dbReference type="PANTHER" id="PTHR18884">
    <property type="entry name" value="SEPTIN"/>
    <property type="match status" value="1"/>
</dbReference>
<evidence type="ECO:0000259" key="16">
    <source>
        <dbReference type="PROSITE" id="PS51719"/>
    </source>
</evidence>
<keyword evidence="6" id="KW-0963">Cytoplasm</keyword>
<evidence type="ECO:0000256" key="12">
    <source>
        <dbReference type="ARBA" id="ARBA00023212"/>
    </source>
</evidence>
<evidence type="ECO:0000313" key="17">
    <source>
        <dbReference type="Ensembl" id="ENSOMYP00000099264.1"/>
    </source>
</evidence>
<keyword evidence="11" id="KW-0472">Membrane</keyword>
<proteinExistence type="inferred from homology"/>
<evidence type="ECO:0000256" key="15">
    <source>
        <dbReference type="RuleBase" id="RU004560"/>
    </source>
</evidence>
<dbReference type="InterPro" id="IPR008113">
    <property type="entry name" value="Septin2"/>
</dbReference>
<dbReference type="AlphaFoldDB" id="A0A8C7UJC8"/>
<keyword evidence="5" id="KW-1003">Cell membrane</keyword>
<keyword evidence="10 15" id="KW-0342">GTP-binding</keyword>
<evidence type="ECO:0000256" key="6">
    <source>
        <dbReference type="ARBA" id="ARBA00022490"/>
    </source>
</evidence>
<keyword evidence="13" id="KW-0966">Cell projection</keyword>
<evidence type="ECO:0000256" key="9">
    <source>
        <dbReference type="ARBA" id="ARBA00022776"/>
    </source>
</evidence>
<evidence type="ECO:0000313" key="18">
    <source>
        <dbReference type="Proteomes" id="UP000694395"/>
    </source>
</evidence>
<sequence length="336" mass="38528">SSRQQGQFTNPETPGYVGFANLPNQVHRKSVKKGFEFTLMVVGESGLGKSTLINSLFLTDLYPERIIPGAAGMTVWKKIERTVQIEASTVEIEERGVKLRLTVVDTPGYGDAINSQDCFSTIIAYIDDQFERYLHDESGLNRRHIVDNRVHCCFYFISPLGHGLKPLDVQFMKAIHNKVNVVPVIAKADTLTLRERERLKRRILDEIDEHSIKIYHLPDAESDEDEEFKEQTRTLKASIPFAVVGSNQQIEAKGKKVRGRLYPWGVVEVENPEHNDFLKLRTMLITHMQDLQEVTQDLHYENFRSERLKRGGRLSSHGYEMDKDMILQEKEAEVNS</sequence>
<organism evidence="17 18">
    <name type="scientific">Oncorhynchus mykiss</name>
    <name type="common">Rainbow trout</name>
    <name type="synonym">Salmo gairdneri</name>
    <dbReference type="NCBI Taxonomy" id="8022"/>
    <lineage>
        <taxon>Eukaryota</taxon>
        <taxon>Metazoa</taxon>
        <taxon>Chordata</taxon>
        <taxon>Craniata</taxon>
        <taxon>Vertebrata</taxon>
        <taxon>Euteleostomi</taxon>
        <taxon>Actinopterygii</taxon>
        <taxon>Neopterygii</taxon>
        <taxon>Teleostei</taxon>
        <taxon>Protacanthopterygii</taxon>
        <taxon>Salmoniformes</taxon>
        <taxon>Salmonidae</taxon>
        <taxon>Salmoninae</taxon>
        <taxon>Oncorhynchus</taxon>
    </lineage>
</organism>
<protein>
    <submittedName>
        <fullName evidence="17">Septin 2</fullName>
    </submittedName>
</protein>
<dbReference type="GO" id="GO:0032154">
    <property type="term" value="C:cleavage furrow"/>
    <property type="evidence" value="ECO:0007669"/>
    <property type="project" value="UniProtKB-SubCell"/>
</dbReference>
<evidence type="ECO:0000256" key="3">
    <source>
        <dbReference type="ARBA" id="ARBA00004309"/>
    </source>
</evidence>
<evidence type="ECO:0000256" key="13">
    <source>
        <dbReference type="ARBA" id="ARBA00023273"/>
    </source>
</evidence>
<dbReference type="Pfam" id="PF00735">
    <property type="entry name" value="Septin"/>
    <property type="match status" value="1"/>
</dbReference>
<dbReference type="GO" id="GO:0005525">
    <property type="term" value="F:GTP binding"/>
    <property type="evidence" value="ECO:0007669"/>
    <property type="project" value="UniProtKB-KW"/>
</dbReference>
<reference evidence="17" key="1">
    <citation type="submission" date="2020-07" db="EMBL/GenBank/DDBJ databases">
        <title>A long reads based de novo assembly of the rainbow trout Arlee double haploid line genome.</title>
        <authorList>
            <person name="Gao G."/>
            <person name="Palti Y."/>
        </authorList>
    </citation>
    <scope>NUCLEOTIDE SEQUENCE [LARGE SCALE GENOMIC DNA]</scope>
</reference>
<evidence type="ECO:0000256" key="5">
    <source>
        <dbReference type="ARBA" id="ARBA00022475"/>
    </source>
</evidence>
<evidence type="ECO:0000256" key="11">
    <source>
        <dbReference type="ARBA" id="ARBA00023136"/>
    </source>
</evidence>
<dbReference type="SUPFAM" id="SSF52540">
    <property type="entry name" value="P-loop containing nucleoside triphosphate hydrolases"/>
    <property type="match status" value="1"/>
</dbReference>
<keyword evidence="8 15" id="KW-0547">Nucleotide-binding</keyword>
<dbReference type="Gene3D" id="3.40.50.300">
    <property type="entry name" value="P-loop containing nucleotide triphosphate hydrolases"/>
    <property type="match status" value="1"/>
</dbReference>
<evidence type="ECO:0000256" key="14">
    <source>
        <dbReference type="ARBA" id="ARBA00023306"/>
    </source>
</evidence>
<keyword evidence="12" id="KW-0206">Cytoskeleton</keyword>
<comment type="subcellular location">
    <subcellularLocation>
        <location evidence="3">Cell projection</location>
        <location evidence="3">Cilium membrane</location>
    </subcellularLocation>
    <subcellularLocation>
        <location evidence="4">Cleavage furrow</location>
    </subcellularLocation>
    <subcellularLocation>
        <location evidence="1">Cytoplasm</location>
        <location evidence="1">Cytoskeleton</location>
        <location evidence="1">Spindle</location>
    </subcellularLocation>
    <subcellularLocation>
        <location evidence="2">Midbody</location>
    </subcellularLocation>
</comment>
<keyword evidence="7" id="KW-0132">Cell division</keyword>
<dbReference type="Proteomes" id="UP000694395">
    <property type="component" value="Chromosome 28"/>
</dbReference>
<reference evidence="17" key="3">
    <citation type="submission" date="2025-09" db="UniProtKB">
        <authorList>
            <consortium name="Ensembl"/>
        </authorList>
    </citation>
    <scope>IDENTIFICATION</scope>
</reference>
<evidence type="ECO:0000256" key="8">
    <source>
        <dbReference type="ARBA" id="ARBA00022741"/>
    </source>
</evidence>
<evidence type="ECO:0000256" key="2">
    <source>
        <dbReference type="ARBA" id="ARBA00004214"/>
    </source>
</evidence>
<keyword evidence="14" id="KW-0131">Cell cycle</keyword>
<evidence type="ECO:0000256" key="1">
    <source>
        <dbReference type="ARBA" id="ARBA00004186"/>
    </source>
</evidence>
<dbReference type="CDD" id="cd01850">
    <property type="entry name" value="CDC_Septin"/>
    <property type="match status" value="1"/>
</dbReference>
<dbReference type="InterPro" id="IPR030379">
    <property type="entry name" value="G_SEPTIN_dom"/>
</dbReference>